<dbReference type="Pfam" id="PF07609">
    <property type="entry name" value="DUF1572"/>
    <property type="match status" value="1"/>
</dbReference>
<dbReference type="InterPro" id="IPR034660">
    <property type="entry name" value="DinB/YfiT-like"/>
</dbReference>
<gene>
    <name evidence="1" type="ORF">E2R66_23300</name>
</gene>
<dbReference type="RefSeq" id="WP_133235497.1">
    <property type="nucleotide sequence ID" value="NZ_SOZE01000035.1"/>
</dbReference>
<sequence>MHTYLQSARKQFEYYKSVGERAMAQVNDGALFWQQNAECNSIATIIKHLQGNMLSRWTDFLTTDGEKPWRQRDAEFESDTHSREDLLTKWNEGWICLFDALDSVNESNWHNDIFIRGEKHTVVDAINRQLAHIPYHVGQIVFIDKLHAGEDWASLTVPRGKSAEFNVQKFAEEAAKKTS</sequence>
<dbReference type="AlphaFoldDB" id="A0A4Y8S4Y8"/>
<accession>A0A4Y8S4Y8</accession>
<dbReference type="SUPFAM" id="SSF109854">
    <property type="entry name" value="DinB/YfiT-like putative metalloenzymes"/>
    <property type="match status" value="1"/>
</dbReference>
<protein>
    <submittedName>
        <fullName evidence="1">DUF1572 domain-containing protein</fullName>
    </submittedName>
</protein>
<evidence type="ECO:0000313" key="1">
    <source>
        <dbReference type="EMBL" id="TFF34023.1"/>
    </source>
</evidence>
<dbReference type="Proteomes" id="UP000297540">
    <property type="component" value="Unassembled WGS sequence"/>
</dbReference>
<proteinExistence type="predicted"/>
<reference evidence="1 2" key="1">
    <citation type="journal article" date="2017" name="Int. J. Syst. Evol. Microbiol.">
        <title>Mucilaginibacterpsychrotolerans sp. nov., isolated from peatlands.</title>
        <authorList>
            <person name="Deng Y."/>
            <person name="Shen L."/>
            <person name="Xu B."/>
            <person name="Liu Y."/>
            <person name="Gu Z."/>
            <person name="Liu H."/>
            <person name="Zhou Y."/>
        </authorList>
    </citation>
    <scope>NUCLEOTIDE SEQUENCE [LARGE SCALE GENOMIC DNA]</scope>
    <source>
        <strain evidence="1 2">NH7-4</strain>
    </source>
</reference>
<dbReference type="OrthoDB" id="68731at2"/>
<comment type="caution">
    <text evidence="1">The sequence shown here is derived from an EMBL/GenBank/DDBJ whole genome shotgun (WGS) entry which is preliminary data.</text>
</comment>
<evidence type="ECO:0000313" key="2">
    <source>
        <dbReference type="Proteomes" id="UP000297540"/>
    </source>
</evidence>
<dbReference type="InterPro" id="IPR011466">
    <property type="entry name" value="DUF1572"/>
</dbReference>
<dbReference type="Gene3D" id="1.20.120.450">
    <property type="entry name" value="dinb family like domain"/>
    <property type="match status" value="1"/>
</dbReference>
<dbReference type="EMBL" id="SOZE01000035">
    <property type="protein sequence ID" value="TFF34023.1"/>
    <property type="molecule type" value="Genomic_DNA"/>
</dbReference>
<organism evidence="1 2">
    <name type="scientific">Mucilaginibacter psychrotolerans</name>
    <dbReference type="NCBI Taxonomy" id="1524096"/>
    <lineage>
        <taxon>Bacteria</taxon>
        <taxon>Pseudomonadati</taxon>
        <taxon>Bacteroidota</taxon>
        <taxon>Sphingobacteriia</taxon>
        <taxon>Sphingobacteriales</taxon>
        <taxon>Sphingobacteriaceae</taxon>
        <taxon>Mucilaginibacter</taxon>
    </lineage>
</organism>
<name>A0A4Y8S4Y8_9SPHI</name>
<keyword evidence="2" id="KW-1185">Reference proteome</keyword>